<comment type="subcellular location">
    <subcellularLocation>
        <location evidence="1 7">Cell membrane</location>
        <topology evidence="1 7">Multi-pass membrane protein</topology>
    </subcellularLocation>
</comment>
<dbReference type="PANTHER" id="PTHR43163:SF6">
    <property type="entry name" value="DIPEPTIDE TRANSPORT SYSTEM PERMEASE PROTEIN DPPB-RELATED"/>
    <property type="match status" value="1"/>
</dbReference>
<dbReference type="PANTHER" id="PTHR43163">
    <property type="entry name" value="DIPEPTIDE TRANSPORT SYSTEM PERMEASE PROTEIN DPPB-RELATED"/>
    <property type="match status" value="1"/>
</dbReference>
<feature type="transmembrane region" description="Helical" evidence="7">
    <location>
        <begin position="173"/>
        <end position="192"/>
    </location>
</feature>
<dbReference type="InterPro" id="IPR045621">
    <property type="entry name" value="BPD_transp_1_N"/>
</dbReference>
<reference evidence="9" key="1">
    <citation type="submission" date="2019-11" db="EMBL/GenBank/DDBJ databases">
        <authorList>
            <person name="Feng L."/>
        </authorList>
    </citation>
    <scope>NUCLEOTIDE SEQUENCE</scope>
    <source>
        <strain evidence="9">AundefinedLFYP135</strain>
    </source>
</reference>
<dbReference type="PROSITE" id="PS50928">
    <property type="entry name" value="ABC_TM1"/>
    <property type="match status" value="1"/>
</dbReference>
<keyword evidence="5 7" id="KW-1133">Transmembrane helix</keyword>
<feature type="transmembrane region" description="Helical" evidence="7">
    <location>
        <begin position="101"/>
        <end position="122"/>
    </location>
</feature>
<evidence type="ECO:0000256" key="5">
    <source>
        <dbReference type="ARBA" id="ARBA00022989"/>
    </source>
</evidence>
<dbReference type="SUPFAM" id="SSF161098">
    <property type="entry name" value="MetI-like"/>
    <property type="match status" value="1"/>
</dbReference>
<evidence type="ECO:0000313" key="9">
    <source>
        <dbReference type="EMBL" id="VYT17292.1"/>
    </source>
</evidence>
<evidence type="ECO:0000256" key="1">
    <source>
        <dbReference type="ARBA" id="ARBA00004651"/>
    </source>
</evidence>
<keyword evidence="4 7" id="KW-0812">Transmembrane</keyword>
<sequence length="311" mass="34034">MLKYAAKRLGMGLVTLFVLATATFFLMKAIPGSPFGAEVSQMSAAAVEKLYEKYDLDKSIPEQYVIYIKNVLHNDFGESMTRKGISVNSIIAKALPITAKLGGVAFVFSMVTGIVLGIIAALSKRQWVQNSVMIFATVGVSVPSFLYALMLMTVFGVILQWLPFIGLKTPLHYILPAFSLSLYPISMVARLVRSSMTEAMKQDYMVLAKSKGTSPIKLIVKHALKNCLIPVVTYAGPLVAYLMTGSFVIESIFSIPGLGGEFVTSVTNRDYPLIMALTIFFGAFIIFTNLVSDLLTAMIDPRIKLEKRKAA</sequence>
<dbReference type="GO" id="GO:0055085">
    <property type="term" value="P:transmembrane transport"/>
    <property type="evidence" value="ECO:0007669"/>
    <property type="project" value="InterPro"/>
</dbReference>
<evidence type="ECO:0000256" key="3">
    <source>
        <dbReference type="ARBA" id="ARBA00022475"/>
    </source>
</evidence>
<keyword evidence="2 7" id="KW-0813">Transport</keyword>
<dbReference type="Pfam" id="PF19300">
    <property type="entry name" value="BPD_transp_1_N"/>
    <property type="match status" value="1"/>
</dbReference>
<dbReference type="Pfam" id="PF00528">
    <property type="entry name" value="BPD_transp_1"/>
    <property type="match status" value="1"/>
</dbReference>
<dbReference type="InterPro" id="IPR000515">
    <property type="entry name" value="MetI-like"/>
</dbReference>
<dbReference type="AlphaFoldDB" id="A0A6N2UKD4"/>
<feature type="transmembrane region" description="Helical" evidence="7">
    <location>
        <begin position="134"/>
        <end position="161"/>
    </location>
</feature>
<feature type="transmembrane region" description="Helical" evidence="7">
    <location>
        <begin position="227"/>
        <end position="253"/>
    </location>
</feature>
<comment type="similarity">
    <text evidence="7">Belongs to the binding-protein-dependent transport system permease family.</text>
</comment>
<evidence type="ECO:0000259" key="8">
    <source>
        <dbReference type="PROSITE" id="PS50928"/>
    </source>
</evidence>
<keyword evidence="3" id="KW-1003">Cell membrane</keyword>
<name>A0A6N2UKD4_9FIRM</name>
<gene>
    <name evidence="9" type="primary">dppB_2</name>
    <name evidence="9" type="ORF">AULFYP135_01945</name>
</gene>
<protein>
    <submittedName>
        <fullName evidence="9">Dipeptide transport system permease protein DppB</fullName>
    </submittedName>
</protein>
<evidence type="ECO:0000256" key="2">
    <source>
        <dbReference type="ARBA" id="ARBA00022448"/>
    </source>
</evidence>
<evidence type="ECO:0000256" key="4">
    <source>
        <dbReference type="ARBA" id="ARBA00022692"/>
    </source>
</evidence>
<feature type="transmembrane region" description="Helical" evidence="7">
    <location>
        <begin position="273"/>
        <end position="299"/>
    </location>
</feature>
<keyword evidence="6 7" id="KW-0472">Membrane</keyword>
<dbReference type="EMBL" id="CACRSL010000003">
    <property type="protein sequence ID" value="VYT17292.1"/>
    <property type="molecule type" value="Genomic_DNA"/>
</dbReference>
<dbReference type="Gene3D" id="1.10.3720.10">
    <property type="entry name" value="MetI-like"/>
    <property type="match status" value="1"/>
</dbReference>
<evidence type="ECO:0000256" key="7">
    <source>
        <dbReference type="RuleBase" id="RU363032"/>
    </source>
</evidence>
<accession>A0A6N2UKD4</accession>
<evidence type="ECO:0000256" key="6">
    <source>
        <dbReference type="ARBA" id="ARBA00023136"/>
    </source>
</evidence>
<organism evidence="9">
    <name type="scientific">uncultured Anaerotruncus sp</name>
    <dbReference type="NCBI Taxonomy" id="905011"/>
    <lineage>
        <taxon>Bacteria</taxon>
        <taxon>Bacillati</taxon>
        <taxon>Bacillota</taxon>
        <taxon>Clostridia</taxon>
        <taxon>Eubacteriales</taxon>
        <taxon>Oscillospiraceae</taxon>
        <taxon>Anaerotruncus</taxon>
        <taxon>environmental samples</taxon>
    </lineage>
</organism>
<dbReference type="InterPro" id="IPR035906">
    <property type="entry name" value="MetI-like_sf"/>
</dbReference>
<dbReference type="GO" id="GO:0005886">
    <property type="term" value="C:plasma membrane"/>
    <property type="evidence" value="ECO:0007669"/>
    <property type="project" value="UniProtKB-SubCell"/>
</dbReference>
<proteinExistence type="inferred from homology"/>
<feature type="domain" description="ABC transmembrane type-1" evidence="8">
    <location>
        <begin position="95"/>
        <end position="292"/>
    </location>
</feature>